<feature type="domain" description="CRISPR type III-associated protein" evidence="7">
    <location>
        <begin position="4"/>
        <end position="259"/>
    </location>
</feature>
<evidence type="ECO:0000259" key="7">
    <source>
        <dbReference type="Pfam" id="PF03787"/>
    </source>
</evidence>
<evidence type="ECO:0000313" key="9">
    <source>
        <dbReference type="Proteomes" id="UP000324896"/>
    </source>
</evidence>
<dbReference type="AlphaFoldDB" id="A0A1G6S892"/>
<reference evidence="8 9" key="1">
    <citation type="submission" date="2016-10" db="EMBL/GenBank/DDBJ databases">
        <authorList>
            <person name="Varghese N."/>
            <person name="Submissions S."/>
        </authorList>
    </citation>
    <scope>NUCLEOTIDE SEQUENCE [LARGE SCALE GENOMIC DNA]</scope>
    <source>
        <strain evidence="8 9">WG10</strain>
    </source>
</reference>
<gene>
    <name evidence="8" type="ORF">SAMN04488597_12815</name>
</gene>
<dbReference type="NCBIfam" id="TIGR01899">
    <property type="entry name" value="cas_TM1807_csm5"/>
    <property type="match status" value="2"/>
</dbReference>
<evidence type="ECO:0000256" key="4">
    <source>
        <dbReference type="ARBA" id="ARBA00022884"/>
    </source>
</evidence>
<evidence type="ECO:0000256" key="2">
    <source>
        <dbReference type="ARBA" id="ARBA00006680"/>
    </source>
</evidence>
<dbReference type="RefSeq" id="WP_073160185.1">
    <property type="nucleotide sequence ID" value="NZ_FMYT01000028.1"/>
</dbReference>
<dbReference type="InterPro" id="IPR010173">
    <property type="entry name" value="CRISPR-assoc_Csm5"/>
</dbReference>
<dbReference type="Pfam" id="PF03787">
    <property type="entry name" value="RAMPs"/>
    <property type="match status" value="1"/>
</dbReference>
<sequence>MEFEIKTLTPVHIGNGETLSPYGDYIKDEDYIYIIDYTKLENHLRDSDESEKMIDEFVEIISKQAAGNKSDRYTIKNFFENNKLNFKEFSSAQIELVGKINNEEISQTVKTGNRPIIPGSTIKGAIRTALLYNHLEEDGYKFHKMKRGYNGGEIFGKYGDDQMKYLHVSDSNPLDPESMIVLHTDRWNLKKKKATIPLMKEAISVNQKMNIRIQSKATDQNSLDSKLNYLLEGNENIIIDKVNRFTKANLKKEIDDLKAYDGSKLSNIISKYTEIYNKIEEKEANSMILRVGAGKTYFDNTIANILDEKDLNKVRKELDSNNYSPFPITRTVVTNNSQISNTLGWIELTKV</sequence>
<evidence type="ECO:0000256" key="1">
    <source>
        <dbReference type="ARBA" id="ARBA00003088"/>
    </source>
</evidence>
<keyword evidence="5" id="KW-0051">Antiviral defense</keyword>
<keyword evidence="4" id="KW-0694">RNA-binding</keyword>
<evidence type="ECO:0000256" key="3">
    <source>
        <dbReference type="ARBA" id="ARBA00016113"/>
    </source>
</evidence>
<evidence type="ECO:0000313" key="8">
    <source>
        <dbReference type="EMBL" id="SDD13140.1"/>
    </source>
</evidence>
<dbReference type="EMBL" id="FMYT01000028">
    <property type="protein sequence ID" value="SDD13140.1"/>
    <property type="molecule type" value="Genomic_DNA"/>
</dbReference>
<dbReference type="PANTHER" id="PTHR38007">
    <property type="entry name" value="CRISPR SYSTEM CMS PROTEIN CSM5"/>
    <property type="match status" value="1"/>
</dbReference>
<dbReference type="OrthoDB" id="24360at2"/>
<dbReference type="GO" id="GO:0051607">
    <property type="term" value="P:defense response to virus"/>
    <property type="evidence" value="ECO:0007669"/>
    <property type="project" value="UniProtKB-KW"/>
</dbReference>
<name>A0A1G6S892_9FIRM</name>
<protein>
    <recommendedName>
        <fullName evidence="3">CRISPR system Cms protein Csm5</fullName>
    </recommendedName>
    <alternativeName>
        <fullName evidence="6">CRISPR type III A-associated protein Csm5</fullName>
    </alternativeName>
</protein>
<dbReference type="PANTHER" id="PTHR38007:SF1">
    <property type="entry name" value="CRISPR SYSTEM CMS PROTEIN CSM5"/>
    <property type="match status" value="1"/>
</dbReference>
<dbReference type="Proteomes" id="UP000324896">
    <property type="component" value="Unassembled WGS sequence"/>
</dbReference>
<comment type="similarity">
    <text evidence="2">Belongs to the CRISPR-associated Csm5 family.</text>
</comment>
<proteinExistence type="inferred from homology"/>
<evidence type="ECO:0000256" key="6">
    <source>
        <dbReference type="ARBA" id="ARBA00031720"/>
    </source>
</evidence>
<dbReference type="GO" id="GO:0003723">
    <property type="term" value="F:RNA binding"/>
    <property type="evidence" value="ECO:0007669"/>
    <property type="project" value="UniProtKB-KW"/>
</dbReference>
<comment type="function">
    <text evidence="1">This subunit might be involved in maturation of a crRNA intermediate to its mature form.</text>
</comment>
<evidence type="ECO:0000256" key="5">
    <source>
        <dbReference type="ARBA" id="ARBA00023118"/>
    </source>
</evidence>
<accession>A0A1G6S892</accession>
<organism evidence="8 9">
    <name type="scientific">Halanaerobium congolense</name>
    <dbReference type="NCBI Taxonomy" id="54121"/>
    <lineage>
        <taxon>Bacteria</taxon>
        <taxon>Bacillati</taxon>
        <taxon>Bacillota</taxon>
        <taxon>Clostridia</taxon>
        <taxon>Halanaerobiales</taxon>
        <taxon>Halanaerobiaceae</taxon>
        <taxon>Halanaerobium</taxon>
    </lineage>
</organism>
<dbReference type="InterPro" id="IPR005537">
    <property type="entry name" value="RAMP_III_fam"/>
</dbReference>